<organism evidence="1">
    <name type="scientific">marine metagenome</name>
    <dbReference type="NCBI Taxonomy" id="408172"/>
    <lineage>
        <taxon>unclassified sequences</taxon>
        <taxon>metagenomes</taxon>
        <taxon>ecological metagenomes</taxon>
    </lineage>
</organism>
<protein>
    <submittedName>
        <fullName evidence="1">Uncharacterized protein</fullName>
    </submittedName>
</protein>
<dbReference type="Pfam" id="PF20773">
    <property type="entry name" value="InhA-like_MAM"/>
    <property type="match status" value="1"/>
</dbReference>
<dbReference type="AlphaFoldDB" id="A0A381ZG57"/>
<sequence>MKQLFSLGLFLFLATLVACSGSTEAESTLPAPTIGQTETATSAPARLATSAPEFLPKVLQAPDKAKKPNQFPDAADRDLFRLTKELVPGSGDIPRTLPGDAVQLQVGHTDTFWLVDLADTETYQSGFRLALVTSHAYWYIEEGLDVSLSGLERSASRFEKTIYPVVTDVFGSEWNPGIDNDPRLNILNARLKGVAGYFSSTDEYPTAVRPRSNQREIIYVNALNVPPGGANYDQVLAHELQHAIHWNADASEDTWINEGLAELSSSIALDSSFSIRQFLRGGPISLINWPTSSVRGIANYGAASLFMHFFTEHFGGQDNLKALLAQPEDGIAGIDAYLDETGYEKRFEDVFRLWAAANILDEDIGDGGPILGYGDLDVRAAISGNIKGLNDIRAEIPQYAVEYTELRSISEPVTLSFQGPTTVPLLPVDVGSSGCWWSNSGDSIDATLSHRVDLQRSSTARIDYEVWFEIEEDWDYVYVEVSVDGGENWMIIESPATSPENPFGNGFGPGYTGRSDGWLKESIDLSPFAGGDVWVRFQYVTDDAINASGACFRDLSISIDGAAPGIAADDPDWEAQGFVFTDNVVRQEFQVQLITSGDEPQVRQVPLDANNAGEVTVLPPGDGERLIVAAAALAEKTRQPVSYTLSVAPAQ</sequence>
<gene>
    <name evidence="1" type="ORF">METZ01_LOCUS141129</name>
</gene>
<name>A0A381ZG57_9ZZZZ</name>
<evidence type="ECO:0000313" key="1">
    <source>
        <dbReference type="EMBL" id="SVA88275.1"/>
    </source>
</evidence>
<proteinExistence type="predicted"/>
<dbReference type="PROSITE" id="PS51257">
    <property type="entry name" value="PROKAR_LIPOPROTEIN"/>
    <property type="match status" value="1"/>
</dbReference>
<accession>A0A381ZG57</accession>
<dbReference type="EMBL" id="UINC01021212">
    <property type="protein sequence ID" value="SVA88275.1"/>
    <property type="molecule type" value="Genomic_DNA"/>
</dbReference>
<reference evidence="1" key="1">
    <citation type="submission" date="2018-05" db="EMBL/GenBank/DDBJ databases">
        <authorList>
            <person name="Lanie J.A."/>
            <person name="Ng W.-L."/>
            <person name="Kazmierczak K.M."/>
            <person name="Andrzejewski T.M."/>
            <person name="Davidsen T.M."/>
            <person name="Wayne K.J."/>
            <person name="Tettelin H."/>
            <person name="Glass J.I."/>
            <person name="Rusch D."/>
            <person name="Podicherti R."/>
            <person name="Tsui H.-C.T."/>
            <person name="Winkler M.E."/>
        </authorList>
    </citation>
    <scope>NUCLEOTIDE SEQUENCE</scope>
</reference>